<dbReference type="CDD" id="cd01011">
    <property type="entry name" value="nicotinamidase"/>
    <property type="match status" value="1"/>
</dbReference>
<evidence type="ECO:0000256" key="5">
    <source>
        <dbReference type="ARBA" id="ARBA00037900"/>
    </source>
</evidence>
<dbReference type="OrthoDB" id="9791276at2"/>
<organism evidence="9 10">
    <name type="scientific">Aureibaculum marinum</name>
    <dbReference type="NCBI Taxonomy" id="2487930"/>
    <lineage>
        <taxon>Bacteria</taxon>
        <taxon>Pseudomonadati</taxon>
        <taxon>Bacteroidota</taxon>
        <taxon>Flavobacteriia</taxon>
        <taxon>Flavobacteriales</taxon>
        <taxon>Flavobacteriaceae</taxon>
        <taxon>Aureibaculum</taxon>
    </lineage>
</organism>
<keyword evidence="10" id="KW-1185">Reference proteome</keyword>
<dbReference type="Proteomes" id="UP000270856">
    <property type="component" value="Unassembled WGS sequence"/>
</dbReference>
<name>A0A3N4NU37_9FLAO</name>
<evidence type="ECO:0000256" key="3">
    <source>
        <dbReference type="ARBA" id="ARBA00022723"/>
    </source>
</evidence>
<comment type="pathway">
    <text evidence="5">Cofactor biosynthesis; nicotinate biosynthesis; nicotinate from nicotinamide: step 1/1.</text>
</comment>
<dbReference type="RefSeq" id="WP_123896046.1">
    <property type="nucleotide sequence ID" value="NZ_RPFJ01000002.1"/>
</dbReference>
<keyword evidence="3" id="KW-0479">Metal-binding</keyword>
<evidence type="ECO:0000256" key="6">
    <source>
        <dbReference type="ARBA" id="ARBA00039017"/>
    </source>
</evidence>
<evidence type="ECO:0000256" key="4">
    <source>
        <dbReference type="ARBA" id="ARBA00022801"/>
    </source>
</evidence>
<dbReference type="SUPFAM" id="SSF52499">
    <property type="entry name" value="Isochorismatase-like hydrolases"/>
    <property type="match status" value="1"/>
</dbReference>
<dbReference type="EC" id="3.5.1.19" evidence="6"/>
<dbReference type="NCBIfam" id="NF008623">
    <property type="entry name" value="PRK11609.1"/>
    <property type="match status" value="1"/>
</dbReference>
<dbReference type="AlphaFoldDB" id="A0A3N4NU37"/>
<protein>
    <recommendedName>
        <fullName evidence="6">nicotinamidase</fullName>
        <ecNumber evidence="6">3.5.1.19</ecNumber>
    </recommendedName>
    <alternativeName>
        <fullName evidence="7">Nicotinamide deamidase</fullName>
    </alternativeName>
</protein>
<keyword evidence="4 9" id="KW-0378">Hydrolase</keyword>
<dbReference type="PANTHER" id="PTHR11080">
    <property type="entry name" value="PYRAZINAMIDASE/NICOTINAMIDASE"/>
    <property type="match status" value="1"/>
</dbReference>
<evidence type="ECO:0000259" key="8">
    <source>
        <dbReference type="Pfam" id="PF00857"/>
    </source>
</evidence>
<dbReference type="EMBL" id="RPFJ01000002">
    <property type="protein sequence ID" value="RPD99902.1"/>
    <property type="molecule type" value="Genomic_DNA"/>
</dbReference>
<dbReference type="InterPro" id="IPR000868">
    <property type="entry name" value="Isochorismatase-like_dom"/>
</dbReference>
<dbReference type="Pfam" id="PF00857">
    <property type="entry name" value="Isochorismatase"/>
    <property type="match status" value="1"/>
</dbReference>
<dbReference type="InterPro" id="IPR052347">
    <property type="entry name" value="Isochorismatase_Nicotinamidase"/>
</dbReference>
<sequence length="207" mass="23286">MQALLIIDVQPDFMPKGNLPVPDGDTIVPVINQLQPYFDLVVATQDWHPKNHISFAGNHKNKKEFEVINLEGIQQTLWPIHCVQNTIGAALHPNLKSESIEAIFRKGTSITIDSYSAFYDNAHLKSTGLTGYLKDKGVTEIYFSGLAADICVYFSIIDALNEGFKCNIITEAVKPLDLEVYKKQQLELLKKGVRYISIDEFLQNKMS</sequence>
<evidence type="ECO:0000256" key="2">
    <source>
        <dbReference type="ARBA" id="ARBA00022642"/>
    </source>
</evidence>
<comment type="similarity">
    <text evidence="1">Belongs to the isochorismatase family.</text>
</comment>
<gene>
    <name evidence="9" type="ORF">EGM88_01140</name>
</gene>
<reference evidence="9 10" key="1">
    <citation type="submission" date="2018-11" db="EMBL/GenBank/DDBJ databases">
        <title>Aureibaculum marinum gen. nov., sp. nov., a member of the family Flavobacteriaceae isolated from the Bohai Sea.</title>
        <authorList>
            <person name="Ji X."/>
        </authorList>
    </citation>
    <scope>NUCLEOTIDE SEQUENCE [LARGE SCALE GENOMIC DNA]</scope>
    <source>
        <strain evidence="9 10">BH-SD17</strain>
    </source>
</reference>
<comment type="caution">
    <text evidence="9">The sequence shown here is derived from an EMBL/GenBank/DDBJ whole genome shotgun (WGS) entry which is preliminary data.</text>
</comment>
<dbReference type="PANTHER" id="PTHR11080:SF2">
    <property type="entry name" value="LD05707P"/>
    <property type="match status" value="1"/>
</dbReference>
<evidence type="ECO:0000313" key="9">
    <source>
        <dbReference type="EMBL" id="RPD99902.1"/>
    </source>
</evidence>
<keyword evidence="2" id="KW-0662">Pyridine nucleotide biosynthesis</keyword>
<dbReference type="GO" id="GO:0008936">
    <property type="term" value="F:nicotinamidase activity"/>
    <property type="evidence" value="ECO:0007669"/>
    <property type="project" value="UniProtKB-EC"/>
</dbReference>
<dbReference type="GO" id="GO:0019363">
    <property type="term" value="P:pyridine nucleotide biosynthetic process"/>
    <property type="evidence" value="ECO:0007669"/>
    <property type="project" value="UniProtKB-KW"/>
</dbReference>
<evidence type="ECO:0000256" key="1">
    <source>
        <dbReference type="ARBA" id="ARBA00006336"/>
    </source>
</evidence>
<dbReference type="Gene3D" id="3.40.50.850">
    <property type="entry name" value="Isochorismatase-like"/>
    <property type="match status" value="1"/>
</dbReference>
<dbReference type="InterPro" id="IPR036380">
    <property type="entry name" value="Isochorismatase-like_sf"/>
</dbReference>
<accession>A0A3N4NU37</accession>
<feature type="domain" description="Isochorismatase-like" evidence="8">
    <location>
        <begin position="3"/>
        <end position="194"/>
    </location>
</feature>
<evidence type="ECO:0000256" key="7">
    <source>
        <dbReference type="ARBA" id="ARBA00043224"/>
    </source>
</evidence>
<dbReference type="GO" id="GO:0046872">
    <property type="term" value="F:metal ion binding"/>
    <property type="evidence" value="ECO:0007669"/>
    <property type="project" value="UniProtKB-KW"/>
</dbReference>
<proteinExistence type="inferred from homology"/>
<evidence type="ECO:0000313" key="10">
    <source>
        <dbReference type="Proteomes" id="UP000270856"/>
    </source>
</evidence>